<keyword evidence="2" id="KW-1185">Reference proteome</keyword>
<proteinExistence type="predicted"/>
<gene>
    <name evidence="1" type="ORF">HH214_02400</name>
</gene>
<sequence length="166" mass="19255">MYACKPDVKSTEGSVKYFELKKFIKADSARLTRAQVIVTKTVQHNNSVSETKQLRIVNWGRELEPFSASDLNKPAWRQSYTIQQAADSIIYTAKYSELITHRMVIYKQDKTVKKIIISNYTKNLLYQTTEQLVYFPDSLYLIDKLQQVKFLGSNRYQIKGTIGTLK</sequence>
<evidence type="ECO:0000313" key="1">
    <source>
        <dbReference type="EMBL" id="QJD94808.1"/>
    </source>
</evidence>
<organism evidence="1 2">
    <name type="scientific">Mucilaginibacter robiniae</name>
    <dbReference type="NCBI Taxonomy" id="2728022"/>
    <lineage>
        <taxon>Bacteria</taxon>
        <taxon>Pseudomonadati</taxon>
        <taxon>Bacteroidota</taxon>
        <taxon>Sphingobacteriia</taxon>
        <taxon>Sphingobacteriales</taxon>
        <taxon>Sphingobacteriaceae</taxon>
        <taxon>Mucilaginibacter</taxon>
    </lineage>
</organism>
<name>A0A7L5DX45_9SPHI</name>
<dbReference type="Proteomes" id="UP000503278">
    <property type="component" value="Chromosome"/>
</dbReference>
<accession>A0A7L5DX45</accession>
<dbReference type="EMBL" id="CP051682">
    <property type="protein sequence ID" value="QJD94808.1"/>
    <property type="molecule type" value="Genomic_DNA"/>
</dbReference>
<dbReference type="RefSeq" id="WP_169605825.1">
    <property type="nucleotide sequence ID" value="NZ_CP051682.1"/>
</dbReference>
<protein>
    <submittedName>
        <fullName evidence="1">Uncharacterized protein</fullName>
    </submittedName>
</protein>
<dbReference type="AlphaFoldDB" id="A0A7L5DX45"/>
<reference evidence="1 2" key="1">
    <citation type="submission" date="2020-04" db="EMBL/GenBank/DDBJ databases">
        <title>Genome sequencing of novel species.</title>
        <authorList>
            <person name="Heo J."/>
            <person name="Kim S.-J."/>
            <person name="Kim J.-S."/>
            <person name="Hong S.-B."/>
            <person name="Kwon S.-W."/>
        </authorList>
    </citation>
    <scope>NUCLEOTIDE SEQUENCE [LARGE SCALE GENOMIC DNA]</scope>
    <source>
        <strain evidence="1 2">F39-2</strain>
    </source>
</reference>
<dbReference type="KEGG" id="mrob:HH214_02400"/>
<evidence type="ECO:0000313" key="2">
    <source>
        <dbReference type="Proteomes" id="UP000503278"/>
    </source>
</evidence>